<protein>
    <submittedName>
        <fullName evidence="1">Uncharacterized protein</fullName>
    </submittedName>
</protein>
<accession>A0ABQ9JAP5</accession>
<sequence>MKSEKGLNILPEMLFFPYLKNPLNVAEIVSVPGEDIIQQGIELGSECMEGARRRSRTIDWLLASGEYVTVDDTPRFISVVGYEKDPREGPYCVHMIVVKS</sequence>
<dbReference type="Proteomes" id="UP001162164">
    <property type="component" value="Unassembled WGS sequence"/>
</dbReference>
<keyword evidence="2" id="KW-1185">Reference proteome</keyword>
<gene>
    <name evidence="1" type="ORF">NQ317_013307</name>
</gene>
<name>A0ABQ9JAP5_9CUCU</name>
<comment type="caution">
    <text evidence="1">The sequence shown here is derived from an EMBL/GenBank/DDBJ whole genome shotgun (WGS) entry which is preliminary data.</text>
</comment>
<evidence type="ECO:0000313" key="2">
    <source>
        <dbReference type="Proteomes" id="UP001162164"/>
    </source>
</evidence>
<reference evidence="1" key="1">
    <citation type="journal article" date="2023" name="Insect Mol. Biol.">
        <title>Genome sequencing provides insights into the evolution of gene families encoding plant cell wall-degrading enzymes in longhorned beetles.</title>
        <authorList>
            <person name="Shin N.R."/>
            <person name="Okamura Y."/>
            <person name="Kirsch R."/>
            <person name="Pauchet Y."/>
        </authorList>
    </citation>
    <scope>NUCLEOTIDE SEQUENCE</scope>
    <source>
        <strain evidence="1">MMC_N1</strain>
    </source>
</reference>
<dbReference type="EMBL" id="JAPWTJ010000892">
    <property type="protein sequence ID" value="KAJ8974997.1"/>
    <property type="molecule type" value="Genomic_DNA"/>
</dbReference>
<organism evidence="1 2">
    <name type="scientific">Molorchus minor</name>
    <dbReference type="NCBI Taxonomy" id="1323400"/>
    <lineage>
        <taxon>Eukaryota</taxon>
        <taxon>Metazoa</taxon>
        <taxon>Ecdysozoa</taxon>
        <taxon>Arthropoda</taxon>
        <taxon>Hexapoda</taxon>
        <taxon>Insecta</taxon>
        <taxon>Pterygota</taxon>
        <taxon>Neoptera</taxon>
        <taxon>Endopterygota</taxon>
        <taxon>Coleoptera</taxon>
        <taxon>Polyphaga</taxon>
        <taxon>Cucujiformia</taxon>
        <taxon>Chrysomeloidea</taxon>
        <taxon>Cerambycidae</taxon>
        <taxon>Lamiinae</taxon>
        <taxon>Monochamini</taxon>
        <taxon>Molorchus</taxon>
    </lineage>
</organism>
<proteinExistence type="predicted"/>
<evidence type="ECO:0000313" key="1">
    <source>
        <dbReference type="EMBL" id="KAJ8974997.1"/>
    </source>
</evidence>